<feature type="compositionally biased region" description="Polar residues" evidence="1">
    <location>
        <begin position="319"/>
        <end position="358"/>
    </location>
</feature>
<proteinExistence type="predicted"/>
<dbReference type="EMBL" id="ML179036">
    <property type="protein sequence ID" value="THV07785.1"/>
    <property type="molecule type" value="Genomic_DNA"/>
</dbReference>
<feature type="compositionally biased region" description="Polar residues" evidence="1">
    <location>
        <begin position="603"/>
        <end position="617"/>
    </location>
</feature>
<dbReference type="AlphaFoldDB" id="A0A4S8MX61"/>
<feature type="compositionally biased region" description="Basic residues" evidence="1">
    <location>
        <begin position="250"/>
        <end position="267"/>
    </location>
</feature>
<name>A0A4S8MX61_DENBC</name>
<feature type="compositionally biased region" description="Polar residues" evidence="1">
    <location>
        <begin position="490"/>
        <end position="502"/>
    </location>
</feature>
<feature type="compositionally biased region" description="Basic and acidic residues" evidence="1">
    <location>
        <begin position="268"/>
        <end position="277"/>
    </location>
</feature>
<evidence type="ECO:0000313" key="2">
    <source>
        <dbReference type="EMBL" id="THV07785.1"/>
    </source>
</evidence>
<sequence>MPATSDDDASQIFRKDGRPLSFAIHESIQSEELRAKLLDQVESHGGEIYDDDVGVDFVLFNHRRHARWNQHHFQHSYNTHPDVTKRGVVVLAMTYVDQCVRNGRLVPLPERPRYRMPGIPVGSRKIPFTEEDELNLCNYLTLVVPDEDAGGRQAIGLYEEMVAKPEYDLVSEWVLRHSAESWRTYYKKHKERIDHRVRELAAILDRDPNARYIRDRRLNAKRTIEEDDDAADEAEERLTRGQRIEEPIRARRNNNRTRTGRQNRARSRSSEREDDAGGHLSTDADENQLQYADDPVAPPRRPQPRASSSQQAARANPATTSRNLQRTQRFVANTASRPPQSSPTLIGSSQFSAPSRSKQPIEDDNNPVPPTPSQESQPEPQPESQLEVEIPPASSQPNILVPSTSSPSRPSRSQPLRTKAARRPRATPAPLPETTEPSTIYRNTRARSRPPSAEPQHDIASAAVAQKRKPGRPQKIKQGPKAAKKPQLEPESNLNPAENTPVTQPPPAFVLEGIPEDSEHDARTDEMEVEPAVDEVMNMTLGGQYQPSAPSPRSSRKRKRSVDIEDQQLQGRLGNGLGEEPAKSHTMAGAILQSLLTRGRAPSPSTVQSRTSRSSAPSLKREMRNFPALVQLQAGPSRMTSGQSARNPGLMDPAVVDFRGRERERSESDSGEFPISGTKAHEVKKKIQEREKRTPYKPPAGTKAAQLSGQN</sequence>
<feature type="compositionally biased region" description="Basic and acidic residues" evidence="1">
    <location>
        <begin position="679"/>
        <end position="694"/>
    </location>
</feature>
<keyword evidence="3" id="KW-1185">Reference proteome</keyword>
<feature type="compositionally biased region" description="Low complexity" evidence="1">
    <location>
        <begin position="373"/>
        <end position="389"/>
    </location>
</feature>
<feature type="compositionally biased region" description="Basic and acidic residues" evidence="1">
    <location>
        <begin position="236"/>
        <end position="249"/>
    </location>
</feature>
<feature type="region of interest" description="Disordered" evidence="1">
    <location>
        <begin position="227"/>
        <end position="711"/>
    </location>
</feature>
<dbReference type="OrthoDB" id="435460at2759"/>
<feature type="compositionally biased region" description="Low complexity" evidence="1">
    <location>
        <begin position="426"/>
        <end position="437"/>
    </location>
</feature>
<organism evidence="2 3">
    <name type="scientific">Dendrothele bispora (strain CBS 962.96)</name>
    <dbReference type="NCBI Taxonomy" id="1314807"/>
    <lineage>
        <taxon>Eukaryota</taxon>
        <taxon>Fungi</taxon>
        <taxon>Dikarya</taxon>
        <taxon>Basidiomycota</taxon>
        <taxon>Agaricomycotina</taxon>
        <taxon>Agaricomycetes</taxon>
        <taxon>Agaricomycetidae</taxon>
        <taxon>Agaricales</taxon>
        <taxon>Agaricales incertae sedis</taxon>
        <taxon>Dendrothele</taxon>
    </lineage>
</organism>
<evidence type="ECO:0000256" key="1">
    <source>
        <dbReference type="SAM" id="MobiDB-lite"/>
    </source>
</evidence>
<accession>A0A4S8MX61</accession>
<feature type="compositionally biased region" description="Low complexity" evidence="1">
    <location>
        <begin position="304"/>
        <end position="318"/>
    </location>
</feature>
<dbReference type="Proteomes" id="UP000297245">
    <property type="component" value="Unassembled WGS sequence"/>
</dbReference>
<feature type="compositionally biased region" description="Basic residues" evidence="1">
    <location>
        <begin position="466"/>
        <end position="475"/>
    </location>
</feature>
<feature type="compositionally biased region" description="Basic and acidic residues" evidence="1">
    <location>
        <begin position="658"/>
        <end position="668"/>
    </location>
</feature>
<dbReference type="Gene3D" id="1.10.10.60">
    <property type="entry name" value="Homeodomain-like"/>
    <property type="match status" value="1"/>
</dbReference>
<feature type="compositionally biased region" description="Low complexity" evidence="1">
    <location>
        <begin position="402"/>
        <end position="418"/>
    </location>
</feature>
<gene>
    <name evidence="2" type="ORF">K435DRAFT_959279</name>
</gene>
<protein>
    <submittedName>
        <fullName evidence="2">Uncharacterized protein</fullName>
    </submittedName>
</protein>
<reference evidence="2 3" key="1">
    <citation type="journal article" date="2019" name="Nat. Ecol. Evol.">
        <title>Megaphylogeny resolves global patterns of mushroom evolution.</title>
        <authorList>
            <person name="Varga T."/>
            <person name="Krizsan K."/>
            <person name="Foldi C."/>
            <person name="Dima B."/>
            <person name="Sanchez-Garcia M."/>
            <person name="Sanchez-Ramirez S."/>
            <person name="Szollosi G.J."/>
            <person name="Szarkandi J.G."/>
            <person name="Papp V."/>
            <person name="Albert L."/>
            <person name="Andreopoulos W."/>
            <person name="Angelini C."/>
            <person name="Antonin V."/>
            <person name="Barry K.W."/>
            <person name="Bougher N.L."/>
            <person name="Buchanan P."/>
            <person name="Buyck B."/>
            <person name="Bense V."/>
            <person name="Catcheside P."/>
            <person name="Chovatia M."/>
            <person name="Cooper J."/>
            <person name="Damon W."/>
            <person name="Desjardin D."/>
            <person name="Finy P."/>
            <person name="Geml J."/>
            <person name="Haridas S."/>
            <person name="Hughes K."/>
            <person name="Justo A."/>
            <person name="Karasinski D."/>
            <person name="Kautmanova I."/>
            <person name="Kiss B."/>
            <person name="Kocsube S."/>
            <person name="Kotiranta H."/>
            <person name="LaButti K.M."/>
            <person name="Lechner B.E."/>
            <person name="Liimatainen K."/>
            <person name="Lipzen A."/>
            <person name="Lukacs Z."/>
            <person name="Mihaltcheva S."/>
            <person name="Morgado L.N."/>
            <person name="Niskanen T."/>
            <person name="Noordeloos M.E."/>
            <person name="Ohm R.A."/>
            <person name="Ortiz-Santana B."/>
            <person name="Ovrebo C."/>
            <person name="Racz N."/>
            <person name="Riley R."/>
            <person name="Savchenko A."/>
            <person name="Shiryaev A."/>
            <person name="Soop K."/>
            <person name="Spirin V."/>
            <person name="Szebenyi C."/>
            <person name="Tomsovsky M."/>
            <person name="Tulloss R.E."/>
            <person name="Uehling J."/>
            <person name="Grigoriev I.V."/>
            <person name="Vagvolgyi C."/>
            <person name="Papp T."/>
            <person name="Martin F.M."/>
            <person name="Miettinen O."/>
            <person name="Hibbett D.S."/>
            <person name="Nagy L.G."/>
        </authorList>
    </citation>
    <scope>NUCLEOTIDE SEQUENCE [LARGE SCALE GENOMIC DNA]</scope>
    <source>
        <strain evidence="2 3">CBS 962.96</strain>
    </source>
</reference>
<evidence type="ECO:0000313" key="3">
    <source>
        <dbReference type="Proteomes" id="UP000297245"/>
    </source>
</evidence>